<dbReference type="SUPFAM" id="SSF56112">
    <property type="entry name" value="Protein kinase-like (PK-like)"/>
    <property type="match status" value="1"/>
</dbReference>
<protein>
    <recommendedName>
        <fullName evidence="1">Aminoglycoside phosphotransferase domain-containing protein</fullName>
    </recommendedName>
</protein>
<evidence type="ECO:0000259" key="1">
    <source>
        <dbReference type="Pfam" id="PF01636"/>
    </source>
</evidence>
<comment type="caution">
    <text evidence="2">The sequence shown here is derived from an EMBL/GenBank/DDBJ whole genome shotgun (WGS) entry which is preliminary data.</text>
</comment>
<dbReference type="Pfam" id="PF01636">
    <property type="entry name" value="APH"/>
    <property type="match status" value="1"/>
</dbReference>
<gene>
    <name evidence="2" type="ORF">Sru01_34200</name>
</gene>
<name>A0A919R356_9ACTN</name>
<evidence type="ECO:0000313" key="3">
    <source>
        <dbReference type="Proteomes" id="UP000655287"/>
    </source>
</evidence>
<dbReference type="Gene3D" id="3.30.200.20">
    <property type="entry name" value="Phosphorylase Kinase, domain 1"/>
    <property type="match status" value="1"/>
</dbReference>
<accession>A0A919R356</accession>
<dbReference type="Gene3D" id="3.90.1200.10">
    <property type="match status" value="1"/>
</dbReference>
<keyword evidence="3" id="KW-1185">Reference proteome</keyword>
<dbReference type="Proteomes" id="UP000655287">
    <property type="component" value="Unassembled WGS sequence"/>
</dbReference>
<organism evidence="2 3">
    <name type="scientific">Sphaerisporangium rufum</name>
    <dbReference type="NCBI Taxonomy" id="1381558"/>
    <lineage>
        <taxon>Bacteria</taxon>
        <taxon>Bacillati</taxon>
        <taxon>Actinomycetota</taxon>
        <taxon>Actinomycetes</taxon>
        <taxon>Streptosporangiales</taxon>
        <taxon>Streptosporangiaceae</taxon>
        <taxon>Sphaerisporangium</taxon>
    </lineage>
</organism>
<evidence type="ECO:0000313" key="2">
    <source>
        <dbReference type="EMBL" id="GII78438.1"/>
    </source>
</evidence>
<reference evidence="2" key="1">
    <citation type="submission" date="2021-01" db="EMBL/GenBank/DDBJ databases">
        <title>Whole genome shotgun sequence of Sphaerisporangium rufum NBRC 109079.</title>
        <authorList>
            <person name="Komaki H."/>
            <person name="Tamura T."/>
        </authorList>
    </citation>
    <scope>NUCLEOTIDE SEQUENCE</scope>
    <source>
        <strain evidence="2">NBRC 109079</strain>
    </source>
</reference>
<sequence>MQQAARGRITKSELARITERFGLGEIRHVAFIAEGMMNPNWRLETGRGVFALKQIVDVTLSKARRSLQVLGVLGAEGLPVCVPRLVDTDPVVEIDERGYCLLEWANGAHRQGTSLNLSETRDLGELVGRIHLVLASPATGLDRPTVAPRAKVTTPKAALEDAERFLDVIKSLDEAGPFDVDTRHRLERRKVLINTRAERRPMDEVPIGPAGWTHGDLQPFNLLWHDGEITAVLDWDRLAVRPYAEEVVRTAQVQFTNDEGCLDLRRISAFVAGYRSIVTITDEALADAVRRLWWKRMTDFWQLQWHYDKGDHGPDALWASGERLLDWWSERLDEVVDAFQAG</sequence>
<dbReference type="EMBL" id="BOOU01000048">
    <property type="protein sequence ID" value="GII78438.1"/>
    <property type="molecule type" value="Genomic_DNA"/>
</dbReference>
<dbReference type="InterPro" id="IPR011009">
    <property type="entry name" value="Kinase-like_dom_sf"/>
</dbReference>
<feature type="domain" description="Aminoglycoside phosphotransferase" evidence="1">
    <location>
        <begin position="29"/>
        <end position="265"/>
    </location>
</feature>
<proteinExistence type="predicted"/>
<dbReference type="AlphaFoldDB" id="A0A919R356"/>
<dbReference type="InterPro" id="IPR002575">
    <property type="entry name" value="Aminoglycoside_PTrfase"/>
</dbReference>